<accession>A0ABV6MRS9</accession>
<protein>
    <recommendedName>
        <fullName evidence="4">SnoaL-like domain-containing protein</fullName>
    </recommendedName>
</protein>
<sequence length="305" mass="33750">MDLTRRTMMVGALAATAVVAGGGVAEAGTTEELEAGHATPRLVRQVTSLYRDKSTASVDRTMAHFARSPMFYTDATLGWYLPTWQSLRDVFQQYMPTWPKTARSYPTRLIGDERSAIVVFTDSPELFGHEIRIVAAVDFRDGKVIRQVDYWDGRHFGIEATNALRVPAEQYPPTYGENVVEDQSSPVVQAVAAKLVAGDTDGLFAADAVLEDLALRTQIVGRQAIEAYLKRAMLPYSKGTTIRHTVGSARGGGYEWIRRNAPVDHGIVAFELDEQRRITRLIATWDGAKLDDTAMTALLTQTLER</sequence>
<dbReference type="Gene3D" id="3.10.450.50">
    <property type="match status" value="2"/>
</dbReference>
<name>A0ABV6MRS9_9PSEU</name>
<evidence type="ECO:0000313" key="3">
    <source>
        <dbReference type="Proteomes" id="UP001589810"/>
    </source>
</evidence>
<evidence type="ECO:0008006" key="4">
    <source>
        <dbReference type="Google" id="ProtNLM"/>
    </source>
</evidence>
<keyword evidence="3" id="KW-1185">Reference proteome</keyword>
<dbReference type="SUPFAM" id="SSF54427">
    <property type="entry name" value="NTF2-like"/>
    <property type="match status" value="2"/>
</dbReference>
<dbReference type="InterPro" id="IPR006311">
    <property type="entry name" value="TAT_signal"/>
</dbReference>
<feature type="signal peptide" evidence="1">
    <location>
        <begin position="1"/>
        <end position="27"/>
    </location>
</feature>
<dbReference type="EMBL" id="JBHLUD010000004">
    <property type="protein sequence ID" value="MFC0543024.1"/>
    <property type="molecule type" value="Genomic_DNA"/>
</dbReference>
<proteinExistence type="predicted"/>
<evidence type="ECO:0000256" key="1">
    <source>
        <dbReference type="SAM" id="SignalP"/>
    </source>
</evidence>
<evidence type="ECO:0000313" key="2">
    <source>
        <dbReference type="EMBL" id="MFC0543024.1"/>
    </source>
</evidence>
<dbReference type="PROSITE" id="PS51318">
    <property type="entry name" value="TAT"/>
    <property type="match status" value="1"/>
</dbReference>
<dbReference type="Proteomes" id="UP001589810">
    <property type="component" value="Unassembled WGS sequence"/>
</dbReference>
<gene>
    <name evidence="2" type="ORF">ACFFH7_16105</name>
</gene>
<keyword evidence="1" id="KW-0732">Signal</keyword>
<comment type="caution">
    <text evidence="2">The sequence shown here is derived from an EMBL/GenBank/DDBJ whole genome shotgun (WGS) entry which is preliminary data.</text>
</comment>
<feature type="chain" id="PRO_5046594571" description="SnoaL-like domain-containing protein" evidence="1">
    <location>
        <begin position="28"/>
        <end position="305"/>
    </location>
</feature>
<dbReference type="InterPro" id="IPR032710">
    <property type="entry name" value="NTF2-like_dom_sf"/>
</dbReference>
<organism evidence="2 3">
    <name type="scientific">Kutzneria chonburiensis</name>
    <dbReference type="NCBI Taxonomy" id="1483604"/>
    <lineage>
        <taxon>Bacteria</taxon>
        <taxon>Bacillati</taxon>
        <taxon>Actinomycetota</taxon>
        <taxon>Actinomycetes</taxon>
        <taxon>Pseudonocardiales</taxon>
        <taxon>Pseudonocardiaceae</taxon>
        <taxon>Kutzneria</taxon>
    </lineage>
</organism>
<dbReference type="RefSeq" id="WP_273941428.1">
    <property type="nucleotide sequence ID" value="NZ_CP097263.1"/>
</dbReference>
<reference evidence="2 3" key="1">
    <citation type="submission" date="2024-09" db="EMBL/GenBank/DDBJ databases">
        <authorList>
            <person name="Sun Q."/>
            <person name="Mori K."/>
        </authorList>
    </citation>
    <scope>NUCLEOTIDE SEQUENCE [LARGE SCALE GENOMIC DNA]</scope>
    <source>
        <strain evidence="2 3">TBRC 1432</strain>
    </source>
</reference>